<dbReference type="InterPro" id="IPR020904">
    <property type="entry name" value="Sc_DH/Rdtase_CS"/>
</dbReference>
<dbReference type="PANTHER" id="PTHR43639">
    <property type="entry name" value="OXIDOREDUCTASE, SHORT-CHAIN DEHYDROGENASE/REDUCTASE FAMILY (AFU_ORTHOLOGUE AFUA_5G02870)"/>
    <property type="match status" value="1"/>
</dbReference>
<dbReference type="InterPro" id="IPR057326">
    <property type="entry name" value="KR_dom"/>
</dbReference>
<dbReference type="PANTHER" id="PTHR43639:SF1">
    <property type="entry name" value="SHORT-CHAIN DEHYDROGENASE_REDUCTASE FAMILY PROTEIN"/>
    <property type="match status" value="1"/>
</dbReference>
<dbReference type="Pfam" id="PF13561">
    <property type="entry name" value="adh_short_C2"/>
    <property type="match status" value="1"/>
</dbReference>
<comment type="similarity">
    <text evidence="1">Belongs to the short-chain dehydrogenases/reductases (SDR) family.</text>
</comment>
<keyword evidence="2" id="KW-0560">Oxidoreductase</keyword>
<dbReference type="Gene3D" id="3.40.50.720">
    <property type="entry name" value="NAD(P)-binding Rossmann-like Domain"/>
    <property type="match status" value="1"/>
</dbReference>
<gene>
    <name evidence="4" type="ORF">F8568_025005</name>
</gene>
<organism evidence="4 5">
    <name type="scientific">Actinomadura physcomitrii</name>
    <dbReference type="NCBI Taxonomy" id="2650748"/>
    <lineage>
        <taxon>Bacteria</taxon>
        <taxon>Bacillati</taxon>
        <taxon>Actinomycetota</taxon>
        <taxon>Actinomycetes</taxon>
        <taxon>Streptosporangiales</taxon>
        <taxon>Thermomonosporaceae</taxon>
        <taxon>Actinomadura</taxon>
    </lineage>
</organism>
<evidence type="ECO:0000313" key="4">
    <source>
        <dbReference type="EMBL" id="MWA03583.1"/>
    </source>
</evidence>
<dbReference type="InterPro" id="IPR002347">
    <property type="entry name" value="SDR_fam"/>
</dbReference>
<dbReference type="InterPro" id="IPR036291">
    <property type="entry name" value="NAD(P)-bd_dom_sf"/>
</dbReference>
<reference evidence="4" key="1">
    <citation type="submission" date="2019-12" db="EMBL/GenBank/DDBJ databases">
        <title>Actinomadura physcomitrii sp. nov., a novel actinomycete isolated from moss [Physcomitrium sphaericum (Ludw) Fuernr].</title>
        <authorList>
            <person name="Zhuang X."/>
        </authorList>
    </citation>
    <scope>NUCLEOTIDE SEQUENCE [LARGE SCALE GENOMIC DNA]</scope>
    <source>
        <strain evidence="4">LD22</strain>
    </source>
</reference>
<dbReference type="EMBL" id="WBMS02000020">
    <property type="protein sequence ID" value="MWA03583.1"/>
    <property type="molecule type" value="Genomic_DNA"/>
</dbReference>
<feature type="domain" description="Ketoreductase" evidence="3">
    <location>
        <begin position="64"/>
        <end position="247"/>
    </location>
</feature>
<accession>A0A6I4MD01</accession>
<keyword evidence="5" id="KW-1185">Reference proteome</keyword>
<dbReference type="SMART" id="SM00822">
    <property type="entry name" value="PKS_KR"/>
    <property type="match status" value="1"/>
</dbReference>
<evidence type="ECO:0000313" key="5">
    <source>
        <dbReference type="Proteomes" id="UP000462055"/>
    </source>
</evidence>
<name>A0A6I4MD01_9ACTN</name>
<sequence>MVVPHCGGSRRVPVIPSAGVGAPPPTANLARWGLWRVRVVGYVSVVVNRLNGVNVTVELALTGRRILVTGAAGGLGHAVAGRLAECGARVAAADLREDEAGKAAAGLGGTAVALAADLGDPEQARALPGRAAEALGGLDGLVNCAGVMQTKPLAGLTPPEWDRVVDLNLTSVFHVVQQAAALMAGGGSIVTLASVAARSGRPDAAHYAASKAALLSLTKSAALAYGPAIRVNAVCPGVFMTPMWEGIIAERERRFGDGAGRAYLAEVTAGTALKRDGRPGELADVVAFLLSDLASYVTGQAVNVDGGLEMD</sequence>
<evidence type="ECO:0000256" key="2">
    <source>
        <dbReference type="ARBA" id="ARBA00023002"/>
    </source>
</evidence>
<evidence type="ECO:0000256" key="1">
    <source>
        <dbReference type="ARBA" id="ARBA00006484"/>
    </source>
</evidence>
<dbReference type="CDD" id="cd05233">
    <property type="entry name" value="SDR_c"/>
    <property type="match status" value="1"/>
</dbReference>
<protein>
    <submittedName>
        <fullName evidence="4">SDR family oxidoreductase</fullName>
    </submittedName>
</protein>
<evidence type="ECO:0000259" key="3">
    <source>
        <dbReference type="SMART" id="SM00822"/>
    </source>
</evidence>
<dbReference type="SUPFAM" id="SSF51735">
    <property type="entry name" value="NAD(P)-binding Rossmann-fold domains"/>
    <property type="match status" value="1"/>
</dbReference>
<dbReference type="PRINTS" id="PR00081">
    <property type="entry name" value="GDHRDH"/>
</dbReference>
<comment type="caution">
    <text evidence="4">The sequence shown here is derived from an EMBL/GenBank/DDBJ whole genome shotgun (WGS) entry which is preliminary data.</text>
</comment>
<dbReference type="Proteomes" id="UP000462055">
    <property type="component" value="Unassembled WGS sequence"/>
</dbReference>
<dbReference type="PROSITE" id="PS00061">
    <property type="entry name" value="ADH_SHORT"/>
    <property type="match status" value="1"/>
</dbReference>
<dbReference type="AlphaFoldDB" id="A0A6I4MD01"/>
<dbReference type="FunFam" id="3.40.50.720:FF:000084">
    <property type="entry name" value="Short-chain dehydrogenase reductase"/>
    <property type="match status" value="1"/>
</dbReference>
<dbReference type="PRINTS" id="PR00080">
    <property type="entry name" value="SDRFAMILY"/>
</dbReference>
<dbReference type="GO" id="GO:0016491">
    <property type="term" value="F:oxidoreductase activity"/>
    <property type="evidence" value="ECO:0007669"/>
    <property type="project" value="UniProtKB-KW"/>
</dbReference>
<proteinExistence type="inferred from homology"/>